<evidence type="ECO:0000313" key="1">
    <source>
        <dbReference type="EMBL" id="CEK63657.1"/>
    </source>
</evidence>
<sequence length="52" mass="6006">MRLYFFISYEKQIYLQSVMQSATQSVMQSVSHAGDIFLIFLKIQTDKQATAV</sequence>
<gene>
    <name evidence="1" type="primary">ORF49035</name>
</gene>
<dbReference type="AlphaFoldDB" id="A0A0B6Z5K3"/>
<name>A0A0B6Z5K3_9EUPU</name>
<protein>
    <submittedName>
        <fullName evidence="1">Uncharacterized protein</fullName>
    </submittedName>
</protein>
<organism evidence="1">
    <name type="scientific">Arion vulgaris</name>
    <dbReference type="NCBI Taxonomy" id="1028688"/>
    <lineage>
        <taxon>Eukaryota</taxon>
        <taxon>Metazoa</taxon>
        <taxon>Spiralia</taxon>
        <taxon>Lophotrochozoa</taxon>
        <taxon>Mollusca</taxon>
        <taxon>Gastropoda</taxon>
        <taxon>Heterobranchia</taxon>
        <taxon>Euthyneura</taxon>
        <taxon>Panpulmonata</taxon>
        <taxon>Eupulmonata</taxon>
        <taxon>Stylommatophora</taxon>
        <taxon>Helicina</taxon>
        <taxon>Arionoidea</taxon>
        <taxon>Arionidae</taxon>
        <taxon>Arion</taxon>
    </lineage>
</organism>
<dbReference type="EMBL" id="HACG01016792">
    <property type="protein sequence ID" value="CEK63657.1"/>
    <property type="molecule type" value="Transcribed_RNA"/>
</dbReference>
<accession>A0A0B6Z5K3</accession>
<proteinExistence type="predicted"/>
<reference evidence="1" key="1">
    <citation type="submission" date="2014-12" db="EMBL/GenBank/DDBJ databases">
        <title>Insight into the proteome of Arion vulgaris.</title>
        <authorList>
            <person name="Aradska J."/>
            <person name="Bulat T."/>
            <person name="Smidak R."/>
            <person name="Sarate P."/>
            <person name="Gangsoo J."/>
            <person name="Sialana F."/>
            <person name="Bilban M."/>
            <person name="Lubec G."/>
        </authorList>
    </citation>
    <scope>NUCLEOTIDE SEQUENCE</scope>
    <source>
        <tissue evidence="1">Skin</tissue>
    </source>
</reference>